<organism evidence="1 2">
    <name type="scientific">Dermacentor silvarum</name>
    <name type="common">Tick</name>
    <dbReference type="NCBI Taxonomy" id="543639"/>
    <lineage>
        <taxon>Eukaryota</taxon>
        <taxon>Metazoa</taxon>
        <taxon>Ecdysozoa</taxon>
        <taxon>Arthropoda</taxon>
        <taxon>Chelicerata</taxon>
        <taxon>Arachnida</taxon>
        <taxon>Acari</taxon>
        <taxon>Parasitiformes</taxon>
        <taxon>Ixodida</taxon>
        <taxon>Ixodoidea</taxon>
        <taxon>Ixodidae</taxon>
        <taxon>Rhipicephalinae</taxon>
        <taxon>Dermacentor</taxon>
    </lineage>
</organism>
<accession>A0ACB8CEK6</accession>
<gene>
    <name evidence="1" type="ORF">HPB49_010186</name>
</gene>
<dbReference type="Proteomes" id="UP000821865">
    <property type="component" value="Chromosome 7"/>
</dbReference>
<evidence type="ECO:0000313" key="2">
    <source>
        <dbReference type="Proteomes" id="UP000821865"/>
    </source>
</evidence>
<comment type="caution">
    <text evidence="1">The sequence shown here is derived from an EMBL/GenBank/DDBJ whole genome shotgun (WGS) entry which is preliminary data.</text>
</comment>
<name>A0ACB8CEK6_DERSI</name>
<protein>
    <submittedName>
        <fullName evidence="1">Uncharacterized protein</fullName>
    </submittedName>
</protein>
<proteinExistence type="predicted"/>
<keyword evidence="2" id="KW-1185">Reference proteome</keyword>
<dbReference type="EMBL" id="CM023476">
    <property type="protein sequence ID" value="KAH7941121.1"/>
    <property type="molecule type" value="Genomic_DNA"/>
</dbReference>
<reference evidence="1" key="1">
    <citation type="submission" date="2020-05" db="EMBL/GenBank/DDBJ databases">
        <title>Large-scale comparative analyses of tick genomes elucidate their genetic diversity and vector capacities.</title>
        <authorList>
            <person name="Jia N."/>
            <person name="Wang J."/>
            <person name="Shi W."/>
            <person name="Du L."/>
            <person name="Sun Y."/>
            <person name="Zhan W."/>
            <person name="Jiang J."/>
            <person name="Wang Q."/>
            <person name="Zhang B."/>
            <person name="Ji P."/>
            <person name="Sakyi L.B."/>
            <person name="Cui X."/>
            <person name="Yuan T."/>
            <person name="Jiang B."/>
            <person name="Yang W."/>
            <person name="Lam T.T.-Y."/>
            <person name="Chang Q."/>
            <person name="Ding S."/>
            <person name="Wang X."/>
            <person name="Zhu J."/>
            <person name="Ruan X."/>
            <person name="Zhao L."/>
            <person name="Wei J."/>
            <person name="Que T."/>
            <person name="Du C."/>
            <person name="Cheng J."/>
            <person name="Dai P."/>
            <person name="Han X."/>
            <person name="Huang E."/>
            <person name="Gao Y."/>
            <person name="Liu J."/>
            <person name="Shao H."/>
            <person name="Ye R."/>
            <person name="Li L."/>
            <person name="Wei W."/>
            <person name="Wang X."/>
            <person name="Wang C."/>
            <person name="Yang T."/>
            <person name="Huo Q."/>
            <person name="Li W."/>
            <person name="Guo W."/>
            <person name="Chen H."/>
            <person name="Zhou L."/>
            <person name="Ni X."/>
            <person name="Tian J."/>
            <person name="Zhou Y."/>
            <person name="Sheng Y."/>
            <person name="Liu T."/>
            <person name="Pan Y."/>
            <person name="Xia L."/>
            <person name="Li J."/>
            <person name="Zhao F."/>
            <person name="Cao W."/>
        </authorList>
    </citation>
    <scope>NUCLEOTIDE SEQUENCE</scope>
    <source>
        <strain evidence="1">Dsil-2018</strain>
    </source>
</reference>
<evidence type="ECO:0000313" key="1">
    <source>
        <dbReference type="EMBL" id="KAH7941121.1"/>
    </source>
</evidence>
<sequence length="594" mass="65750">MVYCCVPLCKSSGRTAKGITFHEFPVTELRNQWLERISRQAEGPGKNPWIPSDRSKVCSLHFKEDDFREGLKIRKLKPAAVPSVFPPVPDIFAAGGEKREASTKAQSCQTRLDADMSDGPLAGNSVTTAEVPAASLMPAADSPEPQEPEEIPQEPSPEALADEHSVTPALVVSPADFLPRTCDDAPPKPTSTKTNAVVRGVQTRLTFPRMQKLLKQVTTVLRFLQQHGQSLGAPGFQNCLPTVEFMELVHKWFVLHNIKSTTLHWTSRDAMRMPFYSADDERLSWLENDFLKYFSEWKEAIMYKMEFLSEETYEALRVTSMSTVLCTRFLLKTGFHFVLTSKFSSDDVESLFSTIRQLNGPNDQTDAYAALSSLQKILVTGIVHASTSANAGSVVGSLGKASKLFPIPVKTTSDNDVRKLLLPHLTALERYPSAPQRSLRASTLAMIAGFLVRAVQDCIECEGCLINMRAPVSHSTTTAIIAGMDRSGLSYPTLAFVGFVSRLENAASSVAPALVRGPKPQKKFTDLVLPLLQKNPLFVCPKDTPEPHRLALLRLLVQKFMRPFLANFTSDLAQEHAKRKIINAKPKSRKILKV</sequence>